<reference evidence="9 10" key="1">
    <citation type="submission" date="2019-01" db="EMBL/GenBank/DDBJ databases">
        <title>Weissella sp. nov., a novel lactic acid bacterium isolated from animal feces.</title>
        <authorList>
            <person name="Wang L.-T."/>
        </authorList>
    </citation>
    <scope>NUCLEOTIDE SEQUENCE [LARGE SCALE GENOMIC DNA]</scope>
    <source>
        <strain evidence="9 10">8H-2</strain>
    </source>
</reference>
<feature type="transmembrane region" description="Helical" evidence="6">
    <location>
        <begin position="744"/>
        <end position="763"/>
    </location>
</feature>
<dbReference type="InterPro" id="IPR021021">
    <property type="entry name" value="Fibronectin-binding_SSURE"/>
</dbReference>
<dbReference type="AlphaFoldDB" id="A0A6C2C5F3"/>
<protein>
    <submittedName>
        <fullName evidence="9">LPXTG cell wall anchor domain-containing protein</fullName>
    </submittedName>
</protein>
<feature type="compositionally biased region" description="Low complexity" evidence="5">
    <location>
        <begin position="670"/>
        <end position="679"/>
    </location>
</feature>
<keyword evidence="4" id="KW-0572">Peptidoglycan-anchor</keyword>
<organism evidence="9 10">
    <name type="scientific">Weissella muntiaci</name>
    <dbReference type="NCBI Taxonomy" id="2508881"/>
    <lineage>
        <taxon>Bacteria</taxon>
        <taxon>Bacillati</taxon>
        <taxon>Bacillota</taxon>
        <taxon>Bacilli</taxon>
        <taxon>Lactobacillales</taxon>
        <taxon>Lactobacillaceae</taxon>
        <taxon>Weissella</taxon>
    </lineage>
</organism>
<name>A0A6C2C5F3_9LACO</name>
<evidence type="ECO:0000256" key="5">
    <source>
        <dbReference type="SAM" id="MobiDB-lite"/>
    </source>
</evidence>
<gene>
    <name evidence="9" type="ORF">ESZ50_08115</name>
</gene>
<sequence>MVIRNKIFVTALFSTIALAPAVSAAEVQSMGAQGSAQQASAVQAPANVVNTANTNSMALTENGAGSAAQTTSVDAVKTAVEQNIKDHVDVPTSYLANASQASPFLAGVNQVIPFEAFGGDGMLTRLLLNSSDGAPWSDNGTAMNPALLPLANLSHDYTYEVDLNGDTAKLSGADLLSYLKTQGTKTYQATVKVYSKADNSLVASKNVTIDLHGATANTSATTDDVKAAVDQNIKSSIDVPMGYLENANGVGPFLAGVNQVIPFEAFGGDGMLTRLLLNSSDGAPWSNNGTAKNPALAPAANLNKGTYTYEVDLNGDTTKLSGNDLLNYLKAQGTKSYQATVKVYNASDNSLVTSKNVTINLNGTATKDDVKSAVNQNIKSSIDVPADYLENANGVGPFLAGVNQVIPFEAFGGDGMLTRLLLNSSDGAPWSNNGTAKNPALAPAANLANGTYTYEVDLNGDTTKLSGNDLLNYLKAQGTKAYQATVKVYNASDNSLVTSKDVTINLHGSATKTSVDTVKSAVNQNIKDTIDVPASYLKNADKADPFLAGVNQVIPFEAFGGDGMLTRLLLNSSDGAPWSDNGTAMNPALLPVENLTNGDYTYEVDLNGETTKLSGSELLTYLKDHGTNTYHATVKVYNKADGSLVASKDVTINLHGDNSVSGNDSNMTINPSNPSSNNSGNIAGMANKDVAKNMAVKAGSTNTNNGQGTTEKPMLATRAENDGSMTKSQSKQGTLPETGEKSTLWITFAGIITTLISTVGLAFKFTQR</sequence>
<comment type="caution">
    <text evidence="9">The sequence shown here is derived from an EMBL/GenBank/DDBJ whole genome shotgun (WGS) entry which is preliminary data.</text>
</comment>
<dbReference type="Proteomes" id="UP000371977">
    <property type="component" value="Unassembled WGS sequence"/>
</dbReference>
<feature type="compositionally biased region" description="Polar residues" evidence="5">
    <location>
        <begin position="656"/>
        <end position="669"/>
    </location>
</feature>
<feature type="signal peptide" evidence="7">
    <location>
        <begin position="1"/>
        <end position="24"/>
    </location>
</feature>
<evidence type="ECO:0000256" key="1">
    <source>
        <dbReference type="ARBA" id="ARBA00022512"/>
    </source>
</evidence>
<evidence type="ECO:0000256" key="2">
    <source>
        <dbReference type="ARBA" id="ARBA00022525"/>
    </source>
</evidence>
<dbReference type="PROSITE" id="PS50847">
    <property type="entry name" value="GRAM_POS_ANCHORING"/>
    <property type="match status" value="1"/>
</dbReference>
<dbReference type="Pfam" id="PF00746">
    <property type="entry name" value="Gram_pos_anchor"/>
    <property type="match status" value="1"/>
</dbReference>
<evidence type="ECO:0000256" key="4">
    <source>
        <dbReference type="ARBA" id="ARBA00023088"/>
    </source>
</evidence>
<keyword evidence="1" id="KW-0134">Cell wall</keyword>
<evidence type="ECO:0000256" key="3">
    <source>
        <dbReference type="ARBA" id="ARBA00022729"/>
    </source>
</evidence>
<keyword evidence="6" id="KW-0812">Transmembrane</keyword>
<evidence type="ECO:0000259" key="8">
    <source>
        <dbReference type="PROSITE" id="PS50847"/>
    </source>
</evidence>
<feature type="domain" description="Gram-positive cocci surface proteins LPxTG" evidence="8">
    <location>
        <begin position="735"/>
        <end position="768"/>
    </location>
</feature>
<keyword evidence="3 7" id="KW-0732">Signal</keyword>
<keyword evidence="10" id="KW-1185">Reference proteome</keyword>
<dbReference type="OrthoDB" id="2990784at2"/>
<dbReference type="NCBIfam" id="TIGR01167">
    <property type="entry name" value="LPXTG_anchor"/>
    <property type="match status" value="1"/>
</dbReference>
<dbReference type="InterPro" id="IPR019931">
    <property type="entry name" value="LPXTG_anchor"/>
</dbReference>
<feature type="region of interest" description="Disordered" evidence="5">
    <location>
        <begin position="656"/>
        <end position="684"/>
    </location>
</feature>
<evidence type="ECO:0000313" key="10">
    <source>
        <dbReference type="Proteomes" id="UP000371977"/>
    </source>
</evidence>
<dbReference type="Pfam" id="PF11966">
    <property type="entry name" value="SSURE"/>
    <property type="match status" value="4"/>
</dbReference>
<feature type="chain" id="PRO_5025559386" evidence="7">
    <location>
        <begin position="25"/>
        <end position="768"/>
    </location>
</feature>
<keyword evidence="6" id="KW-1133">Transmembrane helix</keyword>
<keyword evidence="6" id="KW-0472">Membrane</keyword>
<dbReference type="RefSeq" id="WP_148623072.1">
    <property type="nucleotide sequence ID" value="NZ_SDGZ01000017.1"/>
</dbReference>
<accession>A0A6C2C5F3</accession>
<evidence type="ECO:0000313" key="9">
    <source>
        <dbReference type="EMBL" id="TYC48726.1"/>
    </source>
</evidence>
<evidence type="ECO:0000256" key="7">
    <source>
        <dbReference type="SAM" id="SignalP"/>
    </source>
</evidence>
<evidence type="ECO:0000256" key="6">
    <source>
        <dbReference type="SAM" id="Phobius"/>
    </source>
</evidence>
<keyword evidence="2" id="KW-0964">Secreted</keyword>
<dbReference type="EMBL" id="SDGZ01000017">
    <property type="protein sequence ID" value="TYC48726.1"/>
    <property type="molecule type" value="Genomic_DNA"/>
</dbReference>
<proteinExistence type="predicted"/>